<sequence>MGSIKGPTTSKIGVIMQASRAGKSLMPLRQNSLLVDNSMSKTGPNINGCSENRQLSLVLGQAHTASRPAKVDVSLMGPSLDGAGELDANLHGPSNYLKASPMLSNQDEDMLNIYSTHEASHGNNEVSMDY</sequence>
<organism evidence="1 2">
    <name type="scientific">Lupinus angustifolius</name>
    <name type="common">Narrow-leaved blue lupine</name>
    <dbReference type="NCBI Taxonomy" id="3871"/>
    <lineage>
        <taxon>Eukaryota</taxon>
        <taxon>Viridiplantae</taxon>
        <taxon>Streptophyta</taxon>
        <taxon>Embryophyta</taxon>
        <taxon>Tracheophyta</taxon>
        <taxon>Spermatophyta</taxon>
        <taxon>Magnoliopsida</taxon>
        <taxon>eudicotyledons</taxon>
        <taxon>Gunneridae</taxon>
        <taxon>Pentapetalae</taxon>
        <taxon>rosids</taxon>
        <taxon>fabids</taxon>
        <taxon>Fabales</taxon>
        <taxon>Fabaceae</taxon>
        <taxon>Papilionoideae</taxon>
        <taxon>50 kb inversion clade</taxon>
        <taxon>genistoids sensu lato</taxon>
        <taxon>core genistoids</taxon>
        <taxon>Genisteae</taxon>
        <taxon>Lupinus</taxon>
    </lineage>
</organism>
<dbReference type="Proteomes" id="UP000188354">
    <property type="component" value="Chromosome LG15"/>
</dbReference>
<proteinExistence type="predicted"/>
<name>A0A4P1QX00_LUPAN</name>
<gene>
    <name evidence="1" type="ORF">TanjilG_08702</name>
</gene>
<dbReference type="AlphaFoldDB" id="A0A4P1QX00"/>
<dbReference type="EMBL" id="CM007375">
    <property type="protein sequence ID" value="OIV96841.1"/>
    <property type="molecule type" value="Genomic_DNA"/>
</dbReference>
<dbReference type="Gramene" id="OIV96841">
    <property type="protein sequence ID" value="OIV96841"/>
    <property type="gene ID" value="TanjilG_08702"/>
</dbReference>
<keyword evidence="2" id="KW-1185">Reference proteome</keyword>
<protein>
    <submittedName>
        <fullName evidence="1">Uncharacterized protein</fullName>
    </submittedName>
</protein>
<evidence type="ECO:0000313" key="1">
    <source>
        <dbReference type="EMBL" id="OIV96841.1"/>
    </source>
</evidence>
<evidence type="ECO:0000313" key="2">
    <source>
        <dbReference type="Proteomes" id="UP000188354"/>
    </source>
</evidence>
<reference evidence="1 2" key="1">
    <citation type="journal article" date="2017" name="Plant Biotechnol. J.">
        <title>A comprehensive draft genome sequence for lupin (Lupinus angustifolius), an emerging health food: insights into plant-microbe interactions and legume evolution.</title>
        <authorList>
            <person name="Hane J.K."/>
            <person name="Ming Y."/>
            <person name="Kamphuis L.G."/>
            <person name="Nelson M.N."/>
            <person name="Garg G."/>
            <person name="Atkins C.A."/>
            <person name="Bayer P.E."/>
            <person name="Bravo A."/>
            <person name="Bringans S."/>
            <person name="Cannon S."/>
            <person name="Edwards D."/>
            <person name="Foley R."/>
            <person name="Gao L.L."/>
            <person name="Harrison M.J."/>
            <person name="Huang W."/>
            <person name="Hurgobin B."/>
            <person name="Li S."/>
            <person name="Liu C.W."/>
            <person name="McGrath A."/>
            <person name="Morahan G."/>
            <person name="Murray J."/>
            <person name="Weller J."/>
            <person name="Jian J."/>
            <person name="Singh K.B."/>
        </authorList>
    </citation>
    <scope>NUCLEOTIDE SEQUENCE [LARGE SCALE GENOMIC DNA]</scope>
    <source>
        <strain evidence="2">cv. Tanjil</strain>
        <tissue evidence="1">Whole plant</tissue>
    </source>
</reference>
<accession>A0A4P1QX00</accession>